<feature type="transmembrane region" description="Helical" evidence="10">
    <location>
        <begin position="946"/>
        <end position="967"/>
    </location>
</feature>
<dbReference type="InterPro" id="IPR036640">
    <property type="entry name" value="ABC1_TM_sf"/>
</dbReference>
<dbReference type="InterPro" id="IPR017871">
    <property type="entry name" value="ABC_transporter-like_CS"/>
</dbReference>
<feature type="domain" description="ABC transmembrane type-1" evidence="12">
    <location>
        <begin position="872"/>
        <end position="1149"/>
    </location>
</feature>
<feature type="region of interest" description="Disordered" evidence="9">
    <location>
        <begin position="450"/>
        <end position="562"/>
    </location>
</feature>
<proteinExistence type="predicted"/>
<dbReference type="GO" id="GO:0140359">
    <property type="term" value="F:ABC-type transporter activity"/>
    <property type="evidence" value="ECO:0007669"/>
    <property type="project" value="InterPro"/>
</dbReference>
<evidence type="ECO:0000313" key="13">
    <source>
        <dbReference type="EMBL" id="KAG8458587.1"/>
    </source>
</evidence>
<keyword evidence="2" id="KW-0813">Transport</keyword>
<dbReference type="FunFam" id="1.20.1560.10:FF:000006">
    <property type="entry name" value="ATP-binding cassette, sub-family C (CFTR/MRP), member 9"/>
    <property type="match status" value="1"/>
</dbReference>
<evidence type="ECO:0000256" key="5">
    <source>
        <dbReference type="ARBA" id="ARBA00022741"/>
    </source>
</evidence>
<dbReference type="InterPro" id="IPR044746">
    <property type="entry name" value="ABCC_6TM_D1"/>
</dbReference>
<feature type="compositionally biased region" description="Low complexity" evidence="9">
    <location>
        <begin position="540"/>
        <end position="562"/>
    </location>
</feature>
<evidence type="ECO:0000313" key="14">
    <source>
        <dbReference type="Proteomes" id="UP000751190"/>
    </source>
</evidence>
<keyword evidence="5" id="KW-0547">Nucleotide-binding</keyword>
<dbReference type="PROSITE" id="PS00211">
    <property type="entry name" value="ABC_TRANSPORTER_1"/>
    <property type="match status" value="2"/>
</dbReference>
<feature type="transmembrane region" description="Helical" evidence="10">
    <location>
        <begin position="336"/>
        <end position="357"/>
    </location>
</feature>
<dbReference type="FunFam" id="1.20.1560.10:FF:000010">
    <property type="entry name" value="Multidrug resistance-associated ABC transporter"/>
    <property type="match status" value="1"/>
</dbReference>
<dbReference type="FunFam" id="3.40.50.300:FF:000163">
    <property type="entry name" value="Multidrug resistance-associated protein member 4"/>
    <property type="match status" value="1"/>
</dbReference>
<feature type="domain" description="ABC transporter" evidence="11">
    <location>
        <begin position="544"/>
        <end position="771"/>
    </location>
</feature>
<dbReference type="CDD" id="cd03250">
    <property type="entry name" value="ABCC_MRP_domain1"/>
    <property type="match status" value="1"/>
</dbReference>
<feature type="transmembrane region" description="Helical" evidence="10">
    <location>
        <begin position="864"/>
        <end position="883"/>
    </location>
</feature>
<dbReference type="PANTHER" id="PTHR24223">
    <property type="entry name" value="ATP-BINDING CASSETTE SUB-FAMILY C"/>
    <property type="match status" value="1"/>
</dbReference>
<keyword evidence="3 10" id="KW-0812">Transmembrane</keyword>
<dbReference type="Gene3D" id="1.20.1560.10">
    <property type="entry name" value="ABC transporter type 1, transmembrane domain"/>
    <property type="match status" value="2"/>
</dbReference>
<evidence type="ECO:0000256" key="3">
    <source>
        <dbReference type="ARBA" id="ARBA00022692"/>
    </source>
</evidence>
<evidence type="ECO:0000259" key="11">
    <source>
        <dbReference type="PROSITE" id="PS50893"/>
    </source>
</evidence>
<keyword evidence="7 10" id="KW-1133">Transmembrane helix</keyword>
<sequence length="1491" mass="159921">MPQMRVVEKHVQLADVEEAGADAPAARRQGERVTHEADAGWLSWVTMWWTDSLMRLGASKELESTDVWELAASQRSRQRGELLAATYRADVAAARARGAQGSLFRAWRQLHGRDLVTTGVMQFVLNFVQVAPFWVLGKLLQVITERSPLKVGLVWTALLCFVLAVKTLLENHFFRITMRTALNVRAEVMHFIFAKALALTPTARQANSLGQMVNLMQLDTEKLLMCVVMLHQVWSGIATIVLIVASLYATLGPASLAGVAGILLLIPTSMYLANLMRVYQRASTKYTDERIKVINEALQGIRIIKFYAWEAAFLQRIHALRERELSMLRTKSALKALNAVFLQAAPAFTTIATFGVYVHLGNSISAENVPVIFTALALFGQLRMPLMMYPMVLAMLTDANVSVTRLQRFFNLKEIEVGRAATRHPDARDVQIRIDGGTFSWDAELTTDGTSGRLGDIGGSRGKEKGKGKGKGKGTGGTATRDATAAGSAPTLPGAREPPAALPTGASLGRMPSLSQWGNMWPLSRERSGATPPTAPIPPADSALGASPAPGAPASELPSGPALRDVTFRARPGELTMVLGQVGSGKSSLLAALLGEMRVDAGSARVDGSVAFVSQQAWVLNASLKANILFFAPFEHGRYEQAVRLAQLTHDLQALPAGDETEIGERGINLSGGQKQRVAIARALYARASIVVMDDPLSALDAHVARKVFDECIVGHLLSQGVAVLLVTNQIQFAHRAHQLVLLGKGGVVAESGSYVELLAADGPFAQLMGSMRSQAGEEGGGEDGTDGDEASPAADQPLPPLALQPTPRPAAPAAVGTAGGAGGNGAARDGKGGGGGSGGVLTSTEKKAKGDIKRSVYTDYFRAARAGHLAVLVVVLYCAQQLNSVASDWWLSIWSEGTAFPTWTTAAYLGGFVFLGVTLAMLTFVRSLAFMVTGLRASNQLHARLATVVLQGSMSFFDTTPLGRILARFASDMNKIDETLPQAVEMALFCVFSVGATFVVISSVTPAFLLAAAPIMAVYYKVQAYYKRSALALKRLDQSARGPLYSFFSETLSGLACIRAFSKQAEFASRMEARLDDSTRALYAQKMIERWLALRLEALGNGVIAASAVAALLSRSTYPGLVGLSLTYSFRATNLMTFMVRQVTEAQTQMTASEQILLYVNTVQTEKSLTDETAAALAAAPKREGIVTTSTHDGRAAHSAATRSELARIAERNRAWLTRGEVAFENVSMRYRPGLELVLTEVSFVVPARAKVGIVGRTGSGKSSTMLLLMRMVEPAAGAVRIDGRPIGDLSLEQLRGAIAMIPQDPVLFSGTVRSNLDPLGSHDDGILLSALQRVQLRAQVEAMDGGLDASVAEYGENFSVGQRQLICLARALLRSGKILLMDEATSSVDYETDQLIQALIRVEFASSTVITIAHRLNTIIDCDKVLVLHNGRKVEYDAPHLLLQSPPSDGPTGVLSKLVDETGRESAAHLRDVAKAAYDKSMNAVTNDE</sequence>
<dbReference type="CDD" id="cd18580">
    <property type="entry name" value="ABC_6TM_ABCC_D2"/>
    <property type="match status" value="1"/>
</dbReference>
<dbReference type="GO" id="GO:0016887">
    <property type="term" value="F:ATP hydrolysis activity"/>
    <property type="evidence" value="ECO:0007669"/>
    <property type="project" value="InterPro"/>
</dbReference>
<feature type="domain" description="ABC transporter" evidence="11">
    <location>
        <begin position="1223"/>
        <end position="1457"/>
    </location>
</feature>
<evidence type="ECO:0000256" key="8">
    <source>
        <dbReference type="ARBA" id="ARBA00023136"/>
    </source>
</evidence>
<comment type="subcellular location">
    <subcellularLocation>
        <location evidence="1">Vacuole membrane</location>
        <topology evidence="1">Multi-pass membrane protein</topology>
    </subcellularLocation>
</comment>
<feature type="transmembrane region" description="Helical" evidence="10">
    <location>
        <begin position="369"/>
        <end position="386"/>
    </location>
</feature>
<feature type="transmembrane region" description="Helical" evidence="10">
    <location>
        <begin position="149"/>
        <end position="169"/>
    </location>
</feature>
<name>A0A8J6C185_DIALT</name>
<dbReference type="GO" id="GO:0005524">
    <property type="term" value="F:ATP binding"/>
    <property type="evidence" value="ECO:0007669"/>
    <property type="project" value="UniProtKB-KW"/>
</dbReference>
<dbReference type="GO" id="GO:0005774">
    <property type="term" value="C:vacuolar membrane"/>
    <property type="evidence" value="ECO:0007669"/>
    <property type="project" value="UniProtKB-SubCell"/>
</dbReference>
<dbReference type="FunFam" id="3.40.50.300:FF:000997">
    <property type="entry name" value="Multidrug resistance-associated protein 1"/>
    <property type="match status" value="1"/>
</dbReference>
<evidence type="ECO:0000256" key="9">
    <source>
        <dbReference type="SAM" id="MobiDB-lite"/>
    </source>
</evidence>
<dbReference type="OMA" id="CFETGMR"/>
<dbReference type="CDD" id="cd03244">
    <property type="entry name" value="ABCC_MRP_domain2"/>
    <property type="match status" value="1"/>
</dbReference>
<feature type="transmembrane region" description="Helical" evidence="10">
    <location>
        <begin position="115"/>
        <end position="137"/>
    </location>
</feature>
<feature type="transmembrane region" description="Helical" evidence="10">
    <location>
        <begin position="254"/>
        <end position="273"/>
    </location>
</feature>
<evidence type="ECO:0000259" key="12">
    <source>
        <dbReference type="PROSITE" id="PS50929"/>
    </source>
</evidence>
<comment type="caution">
    <text evidence="13">The sequence shown here is derived from an EMBL/GenBank/DDBJ whole genome shotgun (WGS) entry which is preliminary data.</text>
</comment>
<dbReference type="Gene3D" id="3.40.50.300">
    <property type="entry name" value="P-loop containing nucleotide triphosphate hydrolases"/>
    <property type="match status" value="2"/>
</dbReference>
<dbReference type="OrthoDB" id="6500128at2759"/>
<dbReference type="Proteomes" id="UP000751190">
    <property type="component" value="Unassembled WGS sequence"/>
</dbReference>
<dbReference type="InterPro" id="IPR011527">
    <property type="entry name" value="ABC1_TM_dom"/>
</dbReference>
<dbReference type="InterPro" id="IPR027417">
    <property type="entry name" value="P-loop_NTPase"/>
</dbReference>
<keyword evidence="8 10" id="KW-0472">Membrane</keyword>
<feature type="transmembrane region" description="Helical" evidence="10">
    <location>
        <begin position="903"/>
        <end position="926"/>
    </location>
</feature>
<dbReference type="InterPro" id="IPR003439">
    <property type="entry name" value="ABC_transporter-like_ATP-bd"/>
</dbReference>
<keyword evidence="4" id="KW-0677">Repeat</keyword>
<dbReference type="PANTHER" id="PTHR24223:SF443">
    <property type="entry name" value="MULTIDRUG-RESISTANCE LIKE PROTEIN 1, ISOFORM I"/>
    <property type="match status" value="1"/>
</dbReference>
<dbReference type="PROSITE" id="PS50893">
    <property type="entry name" value="ABC_TRANSPORTER_2"/>
    <property type="match status" value="2"/>
</dbReference>
<dbReference type="InterPro" id="IPR050173">
    <property type="entry name" value="ABC_transporter_C-like"/>
</dbReference>
<evidence type="ECO:0008006" key="15">
    <source>
        <dbReference type="Google" id="ProtNLM"/>
    </source>
</evidence>
<dbReference type="InterPro" id="IPR003593">
    <property type="entry name" value="AAA+_ATPase"/>
</dbReference>
<reference evidence="13" key="1">
    <citation type="submission" date="2021-05" db="EMBL/GenBank/DDBJ databases">
        <title>The genome of the haptophyte Pavlova lutheri (Diacronema luteri, Pavlovales) - a model for lipid biosynthesis in eukaryotic algae.</title>
        <authorList>
            <person name="Hulatt C.J."/>
            <person name="Posewitz M.C."/>
        </authorList>
    </citation>
    <scope>NUCLEOTIDE SEQUENCE</scope>
    <source>
        <strain evidence="13">NIVA-4/92</strain>
    </source>
</reference>
<feature type="compositionally biased region" description="Acidic residues" evidence="9">
    <location>
        <begin position="780"/>
        <end position="790"/>
    </location>
</feature>
<dbReference type="SUPFAM" id="SSF52540">
    <property type="entry name" value="P-loop containing nucleoside triphosphate hydrolases"/>
    <property type="match status" value="2"/>
</dbReference>
<dbReference type="PROSITE" id="PS50929">
    <property type="entry name" value="ABC_TM1F"/>
    <property type="match status" value="2"/>
</dbReference>
<feature type="compositionally biased region" description="Low complexity" evidence="9">
    <location>
        <begin position="478"/>
        <end position="489"/>
    </location>
</feature>
<dbReference type="SUPFAM" id="SSF90123">
    <property type="entry name" value="ABC transporter transmembrane region"/>
    <property type="match status" value="2"/>
</dbReference>
<dbReference type="CDD" id="cd18579">
    <property type="entry name" value="ABC_6TM_ABCC_D1"/>
    <property type="match status" value="1"/>
</dbReference>
<dbReference type="Pfam" id="PF00005">
    <property type="entry name" value="ABC_tran"/>
    <property type="match status" value="2"/>
</dbReference>
<feature type="region of interest" description="Disordered" evidence="9">
    <location>
        <begin position="774"/>
        <end position="844"/>
    </location>
</feature>
<evidence type="ECO:0000256" key="1">
    <source>
        <dbReference type="ARBA" id="ARBA00004128"/>
    </source>
</evidence>
<keyword evidence="14" id="KW-1185">Reference proteome</keyword>
<gene>
    <name evidence="13" type="ORF">KFE25_008384</name>
</gene>
<feature type="compositionally biased region" description="Pro residues" evidence="9">
    <location>
        <begin position="798"/>
        <end position="811"/>
    </location>
</feature>
<organism evidence="13 14">
    <name type="scientific">Diacronema lutheri</name>
    <name type="common">Unicellular marine alga</name>
    <name type="synonym">Monochrysis lutheri</name>
    <dbReference type="NCBI Taxonomy" id="2081491"/>
    <lineage>
        <taxon>Eukaryota</taxon>
        <taxon>Haptista</taxon>
        <taxon>Haptophyta</taxon>
        <taxon>Pavlovophyceae</taxon>
        <taxon>Pavlovales</taxon>
        <taxon>Pavlovaceae</taxon>
        <taxon>Diacronema</taxon>
    </lineage>
</organism>
<evidence type="ECO:0000256" key="4">
    <source>
        <dbReference type="ARBA" id="ARBA00022737"/>
    </source>
</evidence>
<evidence type="ECO:0000256" key="10">
    <source>
        <dbReference type="SAM" id="Phobius"/>
    </source>
</evidence>
<feature type="transmembrane region" description="Helical" evidence="10">
    <location>
        <begin position="987"/>
        <end position="1020"/>
    </location>
</feature>
<feature type="transmembrane region" description="Helical" evidence="10">
    <location>
        <begin position="1093"/>
        <end position="1114"/>
    </location>
</feature>
<feature type="domain" description="ABC transmembrane type-1" evidence="12">
    <location>
        <begin position="120"/>
        <end position="398"/>
    </location>
</feature>
<evidence type="ECO:0000256" key="6">
    <source>
        <dbReference type="ARBA" id="ARBA00022840"/>
    </source>
</evidence>
<dbReference type="Pfam" id="PF00664">
    <property type="entry name" value="ABC_membrane"/>
    <property type="match status" value="2"/>
</dbReference>
<evidence type="ECO:0000256" key="7">
    <source>
        <dbReference type="ARBA" id="ARBA00022989"/>
    </source>
</evidence>
<feature type="transmembrane region" description="Helical" evidence="10">
    <location>
        <begin position="223"/>
        <end position="248"/>
    </location>
</feature>
<keyword evidence="6" id="KW-0067">ATP-binding</keyword>
<evidence type="ECO:0000256" key="2">
    <source>
        <dbReference type="ARBA" id="ARBA00022448"/>
    </source>
</evidence>
<accession>A0A8J6C185</accession>
<protein>
    <recommendedName>
        <fullName evidence="15">ATP-dependent transporter ycf16</fullName>
    </recommendedName>
</protein>
<dbReference type="InterPro" id="IPR044726">
    <property type="entry name" value="ABCC_6TM_D2"/>
</dbReference>
<dbReference type="EMBL" id="JAGTXO010000049">
    <property type="protein sequence ID" value="KAG8458587.1"/>
    <property type="molecule type" value="Genomic_DNA"/>
</dbReference>
<dbReference type="SMART" id="SM00382">
    <property type="entry name" value="AAA"/>
    <property type="match status" value="2"/>
</dbReference>